<gene>
    <name evidence="2" type="ORF">SK854_23060</name>
</gene>
<evidence type="ECO:0000313" key="2">
    <source>
        <dbReference type="EMBL" id="MDX8145008.1"/>
    </source>
</evidence>
<dbReference type="EMBL" id="JAXAVU010000010">
    <property type="protein sequence ID" value="MDX8145008.1"/>
    <property type="molecule type" value="Genomic_DNA"/>
</dbReference>
<feature type="region of interest" description="Disordered" evidence="1">
    <location>
        <begin position="1"/>
        <end position="31"/>
    </location>
</feature>
<protein>
    <submittedName>
        <fullName evidence="2">Uncharacterized protein</fullName>
    </submittedName>
</protein>
<reference evidence="2 3" key="1">
    <citation type="submission" date="2023-11" db="EMBL/GenBank/DDBJ databases">
        <title>Lentzea sokolovensis, sp. nov., Lentzea kristufkii, sp. nov., and Lentzea miocenensis, sp. nov., rare actinobacteria from Sokolov Coal Basin, Miocene lacustrine sediment, Czech Republic.</title>
        <authorList>
            <person name="Lara A."/>
            <person name="Kotroba L."/>
            <person name="Nouioui I."/>
            <person name="Neumann-Schaal M."/>
            <person name="Mast Y."/>
            <person name="Chronakova A."/>
        </authorList>
    </citation>
    <scope>NUCLEOTIDE SEQUENCE [LARGE SCALE GENOMIC DNA]</scope>
    <source>
        <strain evidence="2 3">BCCO 10_0061</strain>
    </source>
</reference>
<sequence>MTYDDETGGGAQYDVGDDRGAPAPRPAQLPSPELRREIVKLGRKPGWNAERVQRQLYEDRKNVPLDAVRYILGQADAG</sequence>
<accession>A0ABU4V1X5</accession>
<evidence type="ECO:0000313" key="3">
    <source>
        <dbReference type="Proteomes" id="UP001285352"/>
    </source>
</evidence>
<organism evidence="2 3">
    <name type="scientific">Lentzea sokolovensis</name>
    <dbReference type="NCBI Taxonomy" id="3095429"/>
    <lineage>
        <taxon>Bacteria</taxon>
        <taxon>Bacillati</taxon>
        <taxon>Actinomycetota</taxon>
        <taxon>Actinomycetes</taxon>
        <taxon>Pseudonocardiales</taxon>
        <taxon>Pseudonocardiaceae</taxon>
        <taxon>Lentzea</taxon>
    </lineage>
</organism>
<reference evidence="2 3" key="2">
    <citation type="submission" date="2023-11" db="EMBL/GenBank/DDBJ databases">
        <authorList>
            <person name="Lara A.C."/>
            <person name="Chronakova A."/>
        </authorList>
    </citation>
    <scope>NUCLEOTIDE SEQUENCE [LARGE SCALE GENOMIC DNA]</scope>
    <source>
        <strain evidence="2 3">BCCO 10_0061</strain>
    </source>
</reference>
<dbReference type="Proteomes" id="UP001285352">
    <property type="component" value="Unassembled WGS sequence"/>
</dbReference>
<dbReference type="RefSeq" id="WP_319977162.1">
    <property type="nucleotide sequence ID" value="NZ_JAXAVU010000010.1"/>
</dbReference>
<name>A0ABU4V1X5_9PSEU</name>
<keyword evidence="3" id="KW-1185">Reference proteome</keyword>
<proteinExistence type="predicted"/>
<comment type="caution">
    <text evidence="2">The sequence shown here is derived from an EMBL/GenBank/DDBJ whole genome shotgun (WGS) entry which is preliminary data.</text>
</comment>
<evidence type="ECO:0000256" key="1">
    <source>
        <dbReference type="SAM" id="MobiDB-lite"/>
    </source>
</evidence>